<evidence type="ECO:0008006" key="3">
    <source>
        <dbReference type="Google" id="ProtNLM"/>
    </source>
</evidence>
<keyword evidence="1" id="KW-1133">Transmembrane helix</keyword>
<feature type="transmembrane region" description="Helical" evidence="1">
    <location>
        <begin position="6"/>
        <end position="28"/>
    </location>
</feature>
<name>A0A6C0B9W0_9ZZZZ</name>
<dbReference type="AlphaFoldDB" id="A0A6C0B9W0"/>
<dbReference type="EMBL" id="MN739103">
    <property type="protein sequence ID" value="QHS88830.1"/>
    <property type="molecule type" value="Genomic_DNA"/>
</dbReference>
<keyword evidence="1" id="KW-0472">Membrane</keyword>
<evidence type="ECO:0000256" key="1">
    <source>
        <dbReference type="SAM" id="Phobius"/>
    </source>
</evidence>
<accession>A0A6C0B9W0</accession>
<dbReference type="SUPFAM" id="SSF52540">
    <property type="entry name" value="P-loop containing nucleoside triphosphate hydrolases"/>
    <property type="match status" value="1"/>
</dbReference>
<organism evidence="2">
    <name type="scientific">viral metagenome</name>
    <dbReference type="NCBI Taxonomy" id="1070528"/>
    <lineage>
        <taxon>unclassified sequences</taxon>
        <taxon>metagenomes</taxon>
        <taxon>organismal metagenomes</taxon>
    </lineage>
</organism>
<protein>
    <recommendedName>
        <fullName evidence="3">ATPase AAA-type core domain-containing protein</fullName>
    </recommendedName>
</protein>
<sequence length="301" mass="35320">MFLITILITIFISNLTILLQFFLTIIVINSEYRVFLITDKKKITNISKNITYSTFIDENKTPSGFFLGKKCIGYIHSTYKKDDHHKELHILLHKNDYSLLCLSKLEKEMEEKEDETINIWFRRGNYFYIEYEKRSIEITLTPRANQQHIIEEIERYYNKQERGVFLITGGPGGGKSAMLGLLGKHFKTSICKKLRITEPGDTLDFLYNKVEPSKEKPLIVLFDEIDVTIDKIHNNKIIPHKHIPIEVYDTNSYNTFFDDINDGLYPYLIVLLTSNKTQKNIDEELHPCYLREGRVNGYFTL</sequence>
<keyword evidence="1" id="KW-0812">Transmembrane</keyword>
<dbReference type="InterPro" id="IPR027417">
    <property type="entry name" value="P-loop_NTPase"/>
</dbReference>
<proteinExistence type="predicted"/>
<reference evidence="2" key="1">
    <citation type="journal article" date="2020" name="Nature">
        <title>Giant virus diversity and host interactions through global metagenomics.</title>
        <authorList>
            <person name="Schulz F."/>
            <person name="Roux S."/>
            <person name="Paez-Espino D."/>
            <person name="Jungbluth S."/>
            <person name="Walsh D.A."/>
            <person name="Denef V.J."/>
            <person name="McMahon K.D."/>
            <person name="Konstantinidis K.T."/>
            <person name="Eloe-Fadrosh E.A."/>
            <person name="Kyrpides N.C."/>
            <person name="Woyke T."/>
        </authorList>
    </citation>
    <scope>NUCLEOTIDE SEQUENCE</scope>
    <source>
        <strain evidence="2">GVMAG-M-3300010158-59</strain>
    </source>
</reference>
<dbReference type="Gene3D" id="3.40.50.300">
    <property type="entry name" value="P-loop containing nucleotide triphosphate hydrolases"/>
    <property type="match status" value="1"/>
</dbReference>
<evidence type="ECO:0000313" key="2">
    <source>
        <dbReference type="EMBL" id="QHS88830.1"/>
    </source>
</evidence>